<keyword evidence="10" id="KW-0175">Coiled coil</keyword>
<protein>
    <recommendedName>
        <fullName evidence="3 9">DNA repair protein RecN</fullName>
    </recommendedName>
    <alternativeName>
        <fullName evidence="8 9">Recombination protein N</fullName>
    </alternativeName>
</protein>
<evidence type="ECO:0000256" key="4">
    <source>
        <dbReference type="ARBA" id="ARBA00022741"/>
    </source>
</evidence>
<dbReference type="InterPro" id="IPR004604">
    <property type="entry name" value="DNA_recomb/repair_RecN"/>
</dbReference>
<evidence type="ECO:0000259" key="11">
    <source>
        <dbReference type="Pfam" id="PF02463"/>
    </source>
</evidence>
<name>A0A1H7AYV9_9MICO</name>
<evidence type="ECO:0000256" key="3">
    <source>
        <dbReference type="ARBA" id="ARBA00021315"/>
    </source>
</evidence>
<evidence type="ECO:0000256" key="6">
    <source>
        <dbReference type="ARBA" id="ARBA00022840"/>
    </source>
</evidence>
<evidence type="ECO:0000256" key="10">
    <source>
        <dbReference type="SAM" id="Coils"/>
    </source>
</evidence>
<dbReference type="CDD" id="cd03241">
    <property type="entry name" value="ABC_RecN"/>
    <property type="match status" value="1"/>
</dbReference>
<evidence type="ECO:0000256" key="8">
    <source>
        <dbReference type="ARBA" id="ARBA00033408"/>
    </source>
</evidence>
<dbReference type="EMBL" id="FNZI01000009">
    <property type="protein sequence ID" value="SEJ70106.1"/>
    <property type="molecule type" value="Genomic_DNA"/>
</dbReference>
<comment type="similarity">
    <text evidence="2 9">Belongs to the RecN family.</text>
</comment>
<organism evidence="12 13">
    <name type="scientific">Demequina mangrovi</name>
    <dbReference type="NCBI Taxonomy" id="1043493"/>
    <lineage>
        <taxon>Bacteria</taxon>
        <taxon>Bacillati</taxon>
        <taxon>Actinomycetota</taxon>
        <taxon>Actinomycetes</taxon>
        <taxon>Micrococcales</taxon>
        <taxon>Demequinaceae</taxon>
        <taxon>Demequina</taxon>
    </lineage>
</organism>
<dbReference type="InterPro" id="IPR027417">
    <property type="entry name" value="P-loop_NTPase"/>
</dbReference>
<evidence type="ECO:0000256" key="1">
    <source>
        <dbReference type="ARBA" id="ARBA00003618"/>
    </source>
</evidence>
<keyword evidence="4" id="KW-0547">Nucleotide-binding</keyword>
<dbReference type="PIRSF" id="PIRSF003128">
    <property type="entry name" value="RecN"/>
    <property type="match status" value="1"/>
</dbReference>
<dbReference type="GO" id="GO:0005524">
    <property type="term" value="F:ATP binding"/>
    <property type="evidence" value="ECO:0007669"/>
    <property type="project" value="UniProtKB-KW"/>
</dbReference>
<dbReference type="Proteomes" id="UP000183315">
    <property type="component" value="Unassembled WGS sequence"/>
</dbReference>
<dbReference type="RefSeq" id="WP_042215606.1">
    <property type="nucleotide sequence ID" value="NZ_BBLU01000012.1"/>
</dbReference>
<accession>A0A1H7AYV9</accession>
<keyword evidence="5 9" id="KW-0227">DNA damage</keyword>
<dbReference type="PANTHER" id="PTHR11059:SF0">
    <property type="entry name" value="DNA REPAIR PROTEIN RECN"/>
    <property type="match status" value="1"/>
</dbReference>
<reference evidence="13" key="1">
    <citation type="submission" date="2016-10" db="EMBL/GenBank/DDBJ databases">
        <authorList>
            <person name="Varghese N."/>
        </authorList>
    </citation>
    <scope>NUCLEOTIDE SEQUENCE [LARGE SCALE GENOMIC DNA]</scope>
    <source>
        <strain evidence="13">DSM 24868</strain>
    </source>
</reference>
<evidence type="ECO:0000256" key="2">
    <source>
        <dbReference type="ARBA" id="ARBA00009441"/>
    </source>
</evidence>
<evidence type="ECO:0000256" key="5">
    <source>
        <dbReference type="ARBA" id="ARBA00022763"/>
    </source>
</evidence>
<evidence type="ECO:0000313" key="12">
    <source>
        <dbReference type="EMBL" id="SEJ70106.1"/>
    </source>
</evidence>
<dbReference type="OrthoDB" id="9806954at2"/>
<evidence type="ECO:0000256" key="7">
    <source>
        <dbReference type="ARBA" id="ARBA00023204"/>
    </source>
</evidence>
<evidence type="ECO:0000313" key="13">
    <source>
        <dbReference type="Proteomes" id="UP000183315"/>
    </source>
</evidence>
<dbReference type="AlphaFoldDB" id="A0A1H7AYV9"/>
<dbReference type="PANTHER" id="PTHR11059">
    <property type="entry name" value="DNA REPAIR PROTEIN RECN"/>
    <property type="match status" value="1"/>
</dbReference>
<evidence type="ECO:0000256" key="9">
    <source>
        <dbReference type="PIRNR" id="PIRNR003128"/>
    </source>
</evidence>
<feature type="domain" description="RecF/RecN/SMC N-terminal" evidence="11">
    <location>
        <begin position="2"/>
        <end position="513"/>
    </location>
</feature>
<dbReference type="SUPFAM" id="SSF52540">
    <property type="entry name" value="P-loop containing nucleoside triphosphate hydrolases"/>
    <property type="match status" value="1"/>
</dbReference>
<comment type="function">
    <text evidence="1 9">May be involved in recombinational repair of damaged DNA.</text>
</comment>
<feature type="coiled-coil region" evidence="10">
    <location>
        <begin position="168"/>
        <end position="195"/>
    </location>
</feature>
<dbReference type="InterPro" id="IPR003395">
    <property type="entry name" value="RecF/RecN/SMC_N"/>
</dbReference>
<dbReference type="eggNOG" id="COG0497">
    <property type="taxonomic scope" value="Bacteria"/>
</dbReference>
<dbReference type="STRING" id="1043493.SAMN05421637_2739"/>
<dbReference type="Gene3D" id="3.40.50.300">
    <property type="entry name" value="P-loop containing nucleotide triphosphate hydrolases"/>
    <property type="match status" value="2"/>
</dbReference>
<gene>
    <name evidence="12" type="ORF">SAMN05421637_2739</name>
</gene>
<dbReference type="GO" id="GO:0006281">
    <property type="term" value="P:DNA repair"/>
    <property type="evidence" value="ECO:0007669"/>
    <property type="project" value="UniProtKB-KW"/>
</dbReference>
<sequence>MLHELAIENLGVIESARVDLGPGLTCVTGETGAGKTMVLTGLGLIMGSKSVRATVRTGAEAAVAEAVVDVAPGSWPAERLEEAGAAFDDDGTVIVSRSVGATTRSRTVVGGRTMPQAVLAEVASHWLTVHGQSDQARLRSSAEQRAILDGYADHGPLLERYQEAWWAWRQAQDELERMESGAERARLEAARMRDDLDAIDAVAPEAGEEARLKAESEVLENSEAVRAGVAGAMAAIDGESEMTLVIAADAARRALGEAARHDPALEELETRLNDVAYAAADIGHELASYLDRMEADPARLEQIQLRRAELGGLMRRIGADLDGVLAYRERAAAAVLEDDTWDETLEARREAVSVAAARVEALADELSASRSEAAARLAVDVDAELAGLAMPDASFAVEVARAELRHSGADEVSMTLASHPGAPHRPVAEAASGGELSRIMLAIEVSLARHAAAPGHTFVFDEVDAGVGGKAAIAIGRRLAELARTHQVLVVTHLAQVAAHADRHVVVAKASDGSVTRSQVHEVAGESRVEELARLLSGHEDSKTALAHARELLEASRVAP</sequence>
<keyword evidence="6" id="KW-0067">ATP-binding</keyword>
<keyword evidence="13" id="KW-1185">Reference proteome</keyword>
<proteinExistence type="inferred from homology"/>
<dbReference type="GO" id="GO:0009432">
    <property type="term" value="P:SOS response"/>
    <property type="evidence" value="ECO:0007669"/>
    <property type="project" value="TreeGrafter"/>
</dbReference>
<dbReference type="GO" id="GO:0006310">
    <property type="term" value="P:DNA recombination"/>
    <property type="evidence" value="ECO:0007669"/>
    <property type="project" value="InterPro"/>
</dbReference>
<dbReference type="Pfam" id="PF02463">
    <property type="entry name" value="SMC_N"/>
    <property type="match status" value="1"/>
</dbReference>
<dbReference type="GO" id="GO:0043590">
    <property type="term" value="C:bacterial nucleoid"/>
    <property type="evidence" value="ECO:0007669"/>
    <property type="project" value="TreeGrafter"/>
</dbReference>
<keyword evidence="7 9" id="KW-0234">DNA repair</keyword>
<dbReference type="NCBIfam" id="TIGR00634">
    <property type="entry name" value="recN"/>
    <property type="match status" value="1"/>
</dbReference>